<keyword evidence="3" id="KW-1185">Reference proteome</keyword>
<evidence type="ECO:0000313" key="3">
    <source>
        <dbReference type="Proteomes" id="UP000010798"/>
    </source>
</evidence>
<feature type="compositionally biased region" description="Basic and acidic residues" evidence="1">
    <location>
        <begin position="106"/>
        <end position="117"/>
    </location>
</feature>
<dbReference type="EMBL" id="CP003364">
    <property type="protein sequence ID" value="AGA27584.1"/>
    <property type="molecule type" value="Genomic_DNA"/>
</dbReference>
<dbReference type="KEGG" id="saci:Sinac_3317"/>
<dbReference type="AlphaFoldDB" id="L0DDX9"/>
<dbReference type="HOGENOM" id="CLU_2083284_0_0_0"/>
<sequence length="117" mass="12646">MIRRDPVKRAFAPSFLLGRRLGPDRLFGPSQGGVAMKRLILGLVCACCCLSGCELLEHNKRAKSGDLAHDHEHEQTEETDSVGAVKSPPPKGFFHGTRLPGALSSDARDIERSLGVP</sequence>
<dbReference type="STRING" id="886293.Sinac_3317"/>
<reference evidence="2 3" key="1">
    <citation type="submission" date="2012-02" db="EMBL/GenBank/DDBJ databases">
        <title>Complete sequence of chromosome of Singulisphaera acidiphila DSM 18658.</title>
        <authorList>
            <consortium name="US DOE Joint Genome Institute (JGI-PGF)"/>
            <person name="Lucas S."/>
            <person name="Copeland A."/>
            <person name="Lapidus A."/>
            <person name="Glavina del Rio T."/>
            <person name="Dalin E."/>
            <person name="Tice H."/>
            <person name="Bruce D."/>
            <person name="Goodwin L."/>
            <person name="Pitluck S."/>
            <person name="Peters L."/>
            <person name="Ovchinnikova G."/>
            <person name="Chertkov O."/>
            <person name="Kyrpides N."/>
            <person name="Mavromatis K."/>
            <person name="Ivanova N."/>
            <person name="Brettin T."/>
            <person name="Detter J.C."/>
            <person name="Han C."/>
            <person name="Larimer F."/>
            <person name="Land M."/>
            <person name="Hauser L."/>
            <person name="Markowitz V."/>
            <person name="Cheng J.-F."/>
            <person name="Hugenholtz P."/>
            <person name="Woyke T."/>
            <person name="Wu D."/>
            <person name="Tindall B."/>
            <person name="Pomrenke H."/>
            <person name="Brambilla E."/>
            <person name="Klenk H.-P."/>
            <person name="Eisen J.A."/>
        </authorList>
    </citation>
    <scope>NUCLEOTIDE SEQUENCE [LARGE SCALE GENOMIC DNA]</scope>
    <source>
        <strain evidence="3">ATCC BAA-1392 / DSM 18658 / VKM B-2454 / MOB10</strain>
    </source>
</reference>
<feature type="region of interest" description="Disordered" evidence="1">
    <location>
        <begin position="64"/>
        <end position="117"/>
    </location>
</feature>
<evidence type="ECO:0000313" key="2">
    <source>
        <dbReference type="EMBL" id="AGA27584.1"/>
    </source>
</evidence>
<accession>L0DDX9</accession>
<feature type="compositionally biased region" description="Basic and acidic residues" evidence="1">
    <location>
        <begin position="64"/>
        <end position="76"/>
    </location>
</feature>
<dbReference type="Proteomes" id="UP000010798">
    <property type="component" value="Chromosome"/>
</dbReference>
<proteinExistence type="predicted"/>
<gene>
    <name evidence="2" type="ordered locus">Sinac_3317</name>
</gene>
<name>L0DDX9_SINAD</name>
<protein>
    <submittedName>
        <fullName evidence="2">Uncharacterized protein</fullName>
    </submittedName>
</protein>
<organism evidence="2 3">
    <name type="scientific">Singulisphaera acidiphila (strain ATCC BAA-1392 / DSM 18658 / VKM B-2454 / MOB10)</name>
    <dbReference type="NCBI Taxonomy" id="886293"/>
    <lineage>
        <taxon>Bacteria</taxon>
        <taxon>Pseudomonadati</taxon>
        <taxon>Planctomycetota</taxon>
        <taxon>Planctomycetia</taxon>
        <taxon>Isosphaerales</taxon>
        <taxon>Isosphaeraceae</taxon>
        <taxon>Singulisphaera</taxon>
    </lineage>
</organism>
<evidence type="ECO:0000256" key="1">
    <source>
        <dbReference type="SAM" id="MobiDB-lite"/>
    </source>
</evidence>